<evidence type="ECO:0000256" key="1">
    <source>
        <dbReference type="ARBA" id="ARBA00004167"/>
    </source>
</evidence>
<dbReference type="PANTHER" id="PTHR23319">
    <property type="entry name" value="GRAM DOMAIN CONTAINING 1B, ISOFORM E"/>
    <property type="match status" value="1"/>
</dbReference>
<evidence type="ECO:0000259" key="7">
    <source>
        <dbReference type="PROSITE" id="PS51778"/>
    </source>
</evidence>
<dbReference type="GO" id="GO:0032934">
    <property type="term" value="F:sterol binding"/>
    <property type="evidence" value="ECO:0007669"/>
    <property type="project" value="TreeGrafter"/>
</dbReference>
<feature type="compositionally biased region" description="Basic and acidic residues" evidence="5">
    <location>
        <begin position="805"/>
        <end position="818"/>
    </location>
</feature>
<keyword evidence="3 6" id="KW-1133">Transmembrane helix</keyword>
<dbReference type="PANTHER" id="PTHR23319:SF4">
    <property type="entry name" value="GRAM DOMAIN CONTAINING 1B, ISOFORM E"/>
    <property type="match status" value="1"/>
</dbReference>
<feature type="region of interest" description="Disordered" evidence="5">
    <location>
        <begin position="358"/>
        <end position="462"/>
    </location>
</feature>
<dbReference type="InterPro" id="IPR051482">
    <property type="entry name" value="Cholesterol_transport"/>
</dbReference>
<dbReference type="GO" id="GO:0005886">
    <property type="term" value="C:plasma membrane"/>
    <property type="evidence" value="ECO:0007669"/>
    <property type="project" value="TreeGrafter"/>
</dbReference>
<evidence type="ECO:0000313" key="8">
    <source>
        <dbReference type="EMBL" id="CAL5134030.1"/>
    </source>
</evidence>
<dbReference type="CDD" id="cd13220">
    <property type="entry name" value="PH-GRAM_GRAMDC"/>
    <property type="match status" value="1"/>
</dbReference>
<comment type="caution">
    <text evidence="8">The sequence shown here is derived from an EMBL/GenBank/DDBJ whole genome shotgun (WGS) entry which is preliminary data.</text>
</comment>
<keyword evidence="4 6" id="KW-0472">Membrane</keyword>
<keyword evidence="2 6" id="KW-0812">Transmembrane</keyword>
<dbReference type="AlphaFoldDB" id="A0AAV2TA47"/>
<feature type="region of interest" description="Disordered" evidence="5">
    <location>
        <begin position="989"/>
        <end position="1018"/>
    </location>
</feature>
<comment type="subcellular location">
    <subcellularLocation>
        <location evidence="1">Membrane</location>
        <topology evidence="1">Single-pass membrane protein</topology>
    </subcellularLocation>
</comment>
<proteinExistence type="predicted"/>
<dbReference type="Pfam" id="PF02893">
    <property type="entry name" value="GRAM"/>
    <property type="match status" value="1"/>
</dbReference>
<dbReference type="Gene3D" id="2.30.29.30">
    <property type="entry name" value="Pleckstrin-homology domain (PH domain)/Phosphotyrosine-binding domain (PTB)"/>
    <property type="match status" value="1"/>
</dbReference>
<name>A0AAV2TA47_CALDB</name>
<dbReference type="GO" id="GO:0005789">
    <property type="term" value="C:endoplasmic reticulum membrane"/>
    <property type="evidence" value="ECO:0007669"/>
    <property type="project" value="TreeGrafter"/>
</dbReference>
<accession>A0AAV2TA47</accession>
<evidence type="ECO:0000256" key="2">
    <source>
        <dbReference type="ARBA" id="ARBA00022692"/>
    </source>
</evidence>
<dbReference type="Pfam" id="PF16016">
    <property type="entry name" value="VASt"/>
    <property type="match status" value="1"/>
</dbReference>
<feature type="region of interest" description="Disordered" evidence="5">
    <location>
        <begin position="784"/>
        <end position="818"/>
    </location>
</feature>
<feature type="compositionally biased region" description="Acidic residues" evidence="5">
    <location>
        <begin position="359"/>
        <end position="368"/>
    </location>
</feature>
<organism evidence="8 9">
    <name type="scientific">Calicophoron daubneyi</name>
    <name type="common">Rumen fluke</name>
    <name type="synonym">Paramphistomum daubneyi</name>
    <dbReference type="NCBI Taxonomy" id="300641"/>
    <lineage>
        <taxon>Eukaryota</taxon>
        <taxon>Metazoa</taxon>
        <taxon>Spiralia</taxon>
        <taxon>Lophotrochozoa</taxon>
        <taxon>Platyhelminthes</taxon>
        <taxon>Trematoda</taxon>
        <taxon>Digenea</taxon>
        <taxon>Plagiorchiida</taxon>
        <taxon>Pronocephalata</taxon>
        <taxon>Paramphistomoidea</taxon>
        <taxon>Paramphistomidae</taxon>
        <taxon>Calicophoron</taxon>
    </lineage>
</organism>
<dbReference type="InterPro" id="IPR004182">
    <property type="entry name" value="GRAM"/>
</dbReference>
<sequence length="1018" mass="112762">MCAVLIRGKAESVAFFADGANLPSNNSASHMCSYTSAADRVVFHCSDSEDESYLASRLTDSSQLQSLQNISTSDYHASAELDGEKASTVDNSAERHASRNGLTCVDNRSRCPTTTSSPVSGTSLNQSVSFEDVSIVEKKGSTQLASSDLNLCTLGADIHQLSQECLDNASAVLVQRPVPSGGASPFSYPTVVLTPPSRSSGKSLTGWYYSLTASYKSKLEQFRRIFRGTPVDTDRLLVDYACALSKNNHGLLLQGRMYVTENWICFYSKILYEQKIFLAVKEIIAITKEKTARVIPNAIQILYSKSRERFFFTSFSSRERTYAILRKVWENCRNHQSMSIDEIMQQVREIYGDDSLALLDDEDTDPDQDLIRRPYNSRSRHSSESSLSCQPNDPLKETLPSVSWPLNRTTDGDQPSKLSTRGTSEGDDDEEDGLRLDRLGSSQTLDHGPSLSDPSQSTLTVGRIAKSEIGNTLVRSRRCRTPDVHSAVSIKTINNEVALCEIHSASQLSFVTERKKRSKRRHARSVIPHDLDSESVKQNWVEKNVNSTFGQHPGNDLDSPASCSDHDHPGRFYLDTETPLSVDALFSCIFTDSEFYDRLCSSRGTFNLVQSPWPSIVWPASGEKIEDTNLPSSVDRTISYTMPLKQRLGPRTCTSVERQTLLINESRPGERYVVDSEVNNQAVPLCSSFYVTIRYCLLRGSRFTSRLRVCSQVVYKKQVFFGAKSIIENTCRSGLTEYLTALTNLLIGEASRFNDNDRLTGGFLAKQSTSTSIIHNGPQAIRSADQDFKAKERTTANRDLSGETASRDGPDSRGQPFRRDRLNQDGDFILPQTAHKVHSNSPSHGAIPSESSYIPYCQNFPFKSITYFFLRPDRAWLLLVLISLLLCLCLSMVYNRVVALEKLAERLSVTSPDAPFGSFGSADSPSLQPNPFSVSQRKDEMTRTKLTAMKELAKAMSNTLTQMQQVLSTVSRSIDLLEQSYASGGTAVESFTGSASAQPSSLPSGPQMTFSDLTHPAS</sequence>
<evidence type="ECO:0000256" key="5">
    <source>
        <dbReference type="SAM" id="MobiDB-lite"/>
    </source>
</evidence>
<feature type="domain" description="VASt" evidence="7">
    <location>
        <begin position="569"/>
        <end position="754"/>
    </location>
</feature>
<gene>
    <name evidence="8" type="ORF">CDAUBV1_LOCUS7264</name>
</gene>
<dbReference type="GO" id="GO:0120015">
    <property type="term" value="F:sterol transfer activity"/>
    <property type="evidence" value="ECO:0007669"/>
    <property type="project" value="TreeGrafter"/>
</dbReference>
<feature type="compositionally biased region" description="Basic and acidic residues" evidence="5">
    <location>
        <begin position="784"/>
        <end position="796"/>
    </location>
</feature>
<reference evidence="8" key="1">
    <citation type="submission" date="2024-06" db="EMBL/GenBank/DDBJ databases">
        <authorList>
            <person name="Liu X."/>
            <person name="Lenzi L."/>
            <person name="Haldenby T S."/>
            <person name="Uol C."/>
        </authorList>
    </citation>
    <scope>NUCLEOTIDE SEQUENCE</scope>
</reference>
<dbReference type="EMBL" id="CAXLJL010000169">
    <property type="protein sequence ID" value="CAL5134030.1"/>
    <property type="molecule type" value="Genomic_DNA"/>
</dbReference>
<evidence type="ECO:0000313" key="9">
    <source>
        <dbReference type="Proteomes" id="UP001497525"/>
    </source>
</evidence>
<evidence type="ECO:0000256" key="3">
    <source>
        <dbReference type="ARBA" id="ARBA00022989"/>
    </source>
</evidence>
<dbReference type="InterPro" id="IPR031968">
    <property type="entry name" value="VASt"/>
</dbReference>
<dbReference type="SMART" id="SM00568">
    <property type="entry name" value="GRAM"/>
    <property type="match status" value="1"/>
</dbReference>
<dbReference type="GO" id="GO:0140268">
    <property type="term" value="C:endoplasmic reticulum-plasma membrane contact site"/>
    <property type="evidence" value="ECO:0007669"/>
    <property type="project" value="TreeGrafter"/>
</dbReference>
<dbReference type="PROSITE" id="PS51778">
    <property type="entry name" value="VAST"/>
    <property type="match status" value="1"/>
</dbReference>
<feature type="compositionally biased region" description="Polar residues" evidence="5">
    <location>
        <begin position="400"/>
        <end position="423"/>
    </location>
</feature>
<evidence type="ECO:0000256" key="6">
    <source>
        <dbReference type="SAM" id="Phobius"/>
    </source>
</evidence>
<protein>
    <recommendedName>
        <fullName evidence="7">VASt domain-containing protein</fullName>
    </recommendedName>
</protein>
<dbReference type="Proteomes" id="UP001497525">
    <property type="component" value="Unassembled WGS sequence"/>
</dbReference>
<feature type="transmembrane region" description="Helical" evidence="6">
    <location>
        <begin position="875"/>
        <end position="894"/>
    </location>
</feature>
<evidence type="ECO:0000256" key="4">
    <source>
        <dbReference type="ARBA" id="ARBA00023136"/>
    </source>
</evidence>
<dbReference type="InterPro" id="IPR011993">
    <property type="entry name" value="PH-like_dom_sf"/>
</dbReference>
<dbReference type="GO" id="GO:0032366">
    <property type="term" value="P:intracellular sterol transport"/>
    <property type="evidence" value="ECO:0007669"/>
    <property type="project" value="TreeGrafter"/>
</dbReference>